<evidence type="ECO:0000259" key="9">
    <source>
        <dbReference type="Pfam" id="PF02096"/>
    </source>
</evidence>
<dbReference type="AlphaFoldDB" id="A0A1J7HGK4"/>
<protein>
    <recommendedName>
        <fullName evidence="9">Membrane insertase YidC/Oxa/ALB C-terminal domain-containing protein</fullName>
    </recommendedName>
</protein>
<dbReference type="Proteomes" id="UP000188354">
    <property type="component" value="Chromosome LG05"/>
</dbReference>
<comment type="similarity">
    <text evidence="2">Belongs to the OXA1/ALB3/YidC (TC 2.A.9.2) family.</text>
</comment>
<dbReference type="Pfam" id="PF02096">
    <property type="entry name" value="60KD_IMP"/>
    <property type="match status" value="1"/>
</dbReference>
<comment type="subcellular location">
    <subcellularLocation>
        <location evidence="1 6">Membrane</location>
        <topology evidence="1 6">Multi-pass membrane protein</topology>
    </subcellularLocation>
</comment>
<comment type="similarity">
    <text evidence="6">Belongs to the OXA1/ALB3/YidC family.</text>
</comment>
<feature type="transmembrane region" description="Helical" evidence="8">
    <location>
        <begin position="154"/>
        <end position="176"/>
    </location>
</feature>
<dbReference type="GO" id="GO:0032977">
    <property type="term" value="F:membrane insertase activity"/>
    <property type="evidence" value="ECO:0007669"/>
    <property type="project" value="InterPro"/>
</dbReference>
<dbReference type="NCBIfam" id="TIGR03592">
    <property type="entry name" value="yidC_oxa1_cterm"/>
    <property type="match status" value="1"/>
</dbReference>
<evidence type="ECO:0000256" key="5">
    <source>
        <dbReference type="ARBA" id="ARBA00023136"/>
    </source>
</evidence>
<organism evidence="10 11">
    <name type="scientific">Lupinus angustifolius</name>
    <name type="common">Narrow-leaved blue lupine</name>
    <dbReference type="NCBI Taxonomy" id="3871"/>
    <lineage>
        <taxon>Eukaryota</taxon>
        <taxon>Viridiplantae</taxon>
        <taxon>Streptophyta</taxon>
        <taxon>Embryophyta</taxon>
        <taxon>Tracheophyta</taxon>
        <taxon>Spermatophyta</taxon>
        <taxon>Magnoliopsida</taxon>
        <taxon>eudicotyledons</taxon>
        <taxon>Gunneridae</taxon>
        <taxon>Pentapetalae</taxon>
        <taxon>rosids</taxon>
        <taxon>fabids</taxon>
        <taxon>Fabales</taxon>
        <taxon>Fabaceae</taxon>
        <taxon>Papilionoideae</taxon>
        <taxon>50 kb inversion clade</taxon>
        <taxon>genistoids sensu lato</taxon>
        <taxon>core genistoids</taxon>
        <taxon>Genisteae</taxon>
        <taxon>Lupinus</taxon>
    </lineage>
</organism>
<evidence type="ECO:0000313" key="10">
    <source>
        <dbReference type="EMBL" id="OIW11772.1"/>
    </source>
</evidence>
<evidence type="ECO:0000256" key="1">
    <source>
        <dbReference type="ARBA" id="ARBA00004141"/>
    </source>
</evidence>
<dbReference type="OrthoDB" id="2148490at2759"/>
<feature type="compositionally biased region" description="Polar residues" evidence="7">
    <location>
        <begin position="404"/>
        <end position="414"/>
    </location>
</feature>
<name>A0A1J7HGK4_LUPAN</name>
<accession>A0A1J7HGK4</accession>
<dbReference type="PANTHER" id="PTHR12428:SF34">
    <property type="entry name" value="MITOCHONDRIAL INNER MEMBRANE PROTEIN OXA1-LIKE"/>
    <property type="match status" value="1"/>
</dbReference>
<sequence length="429" mass="47495">MAYRRSLSIRRNIDRKCQPSFTYVLQSDEKKGERSDEKSSTAGISNFIQTRSFGSSRNGWMGFVAPSRDRMLSNGFLSPCSGYNLCRYMSTINQGSDKIEIMSNVANAVADTTIQAVASQAPNVSEVAIAAADSFLPVKLLQFLIDGVHSYTGLNWWAAIVLTTVLIRIATVPLLINQLKASSKFELIRPKIQEIREQIQKKDMDPVAAAEGQLRIKNLFHQHGVSPLTPLKGILIQGPIFISFFLAIRNMAEKMPSFEHGGAYWFVDLTTPDTLYIFPVLTALSYLITVECDMKERLEGNAYAGILKNAARGFSVLTVPFTMGFSKAIFCYWITSNLFSIMYTLVVKVPGVRKSLGLPQKASVAVAPTIAPQSPFSFPSPKQAASAKKGSNSLPDEPSKQYKKISSSPNNQRLKSLEKQVKGRKKNKR</sequence>
<evidence type="ECO:0000256" key="4">
    <source>
        <dbReference type="ARBA" id="ARBA00022989"/>
    </source>
</evidence>
<keyword evidence="4 8" id="KW-1133">Transmembrane helix</keyword>
<dbReference type="InterPro" id="IPR028055">
    <property type="entry name" value="YidC/Oxa/ALB_C"/>
</dbReference>
<dbReference type="OMA" id="QFIATPY"/>
<dbReference type="PANTHER" id="PTHR12428">
    <property type="entry name" value="OXA1"/>
    <property type="match status" value="1"/>
</dbReference>
<proteinExistence type="inferred from homology"/>
<dbReference type="GO" id="GO:0032979">
    <property type="term" value="P:protein insertion into mitochondrial inner membrane from matrix"/>
    <property type="evidence" value="ECO:0007669"/>
    <property type="project" value="TreeGrafter"/>
</dbReference>
<evidence type="ECO:0000313" key="11">
    <source>
        <dbReference type="Proteomes" id="UP000188354"/>
    </source>
</evidence>
<keyword evidence="5 8" id="KW-0472">Membrane</keyword>
<feature type="domain" description="Membrane insertase YidC/Oxa/ALB C-terminal" evidence="9">
    <location>
        <begin position="156"/>
        <end position="348"/>
    </location>
</feature>
<evidence type="ECO:0000256" key="3">
    <source>
        <dbReference type="ARBA" id="ARBA00022692"/>
    </source>
</evidence>
<evidence type="ECO:0000256" key="7">
    <source>
        <dbReference type="SAM" id="MobiDB-lite"/>
    </source>
</evidence>
<keyword evidence="3 6" id="KW-0812">Transmembrane</keyword>
<evidence type="ECO:0000256" key="2">
    <source>
        <dbReference type="ARBA" id="ARBA00010583"/>
    </source>
</evidence>
<dbReference type="CDD" id="cd20069">
    <property type="entry name" value="5TM_Oxa1-like"/>
    <property type="match status" value="1"/>
</dbReference>
<gene>
    <name evidence="10" type="ORF">TanjilG_14312</name>
</gene>
<reference evidence="10 11" key="1">
    <citation type="journal article" date="2017" name="Plant Biotechnol. J.">
        <title>A comprehensive draft genome sequence for lupin (Lupinus angustifolius), an emerging health food: insights into plant-microbe interactions and legume evolution.</title>
        <authorList>
            <person name="Hane J.K."/>
            <person name="Ming Y."/>
            <person name="Kamphuis L.G."/>
            <person name="Nelson M.N."/>
            <person name="Garg G."/>
            <person name="Atkins C.A."/>
            <person name="Bayer P.E."/>
            <person name="Bravo A."/>
            <person name="Bringans S."/>
            <person name="Cannon S."/>
            <person name="Edwards D."/>
            <person name="Foley R."/>
            <person name="Gao L.L."/>
            <person name="Harrison M.J."/>
            <person name="Huang W."/>
            <person name="Hurgobin B."/>
            <person name="Li S."/>
            <person name="Liu C.W."/>
            <person name="McGrath A."/>
            <person name="Morahan G."/>
            <person name="Murray J."/>
            <person name="Weller J."/>
            <person name="Jian J."/>
            <person name="Singh K.B."/>
        </authorList>
    </citation>
    <scope>NUCLEOTIDE SEQUENCE [LARGE SCALE GENOMIC DNA]</scope>
    <source>
        <strain evidence="11">cv. Tanjil</strain>
        <tissue evidence="10">Whole plant</tissue>
    </source>
</reference>
<evidence type="ECO:0000256" key="8">
    <source>
        <dbReference type="SAM" id="Phobius"/>
    </source>
</evidence>
<dbReference type="InterPro" id="IPR001708">
    <property type="entry name" value="YidC/ALB3/OXA1/COX18"/>
</dbReference>
<feature type="transmembrane region" description="Helical" evidence="8">
    <location>
        <begin position="234"/>
        <end position="252"/>
    </location>
</feature>
<feature type="region of interest" description="Disordered" evidence="7">
    <location>
        <begin position="375"/>
        <end position="429"/>
    </location>
</feature>
<keyword evidence="11" id="KW-1185">Reference proteome</keyword>
<dbReference type="Gramene" id="OIW11772">
    <property type="protein sequence ID" value="OIW11772"/>
    <property type="gene ID" value="TanjilG_14312"/>
</dbReference>
<dbReference type="EMBL" id="CM007365">
    <property type="protein sequence ID" value="OIW11772.1"/>
    <property type="molecule type" value="Genomic_DNA"/>
</dbReference>
<feature type="compositionally biased region" description="Low complexity" evidence="7">
    <location>
        <begin position="375"/>
        <end position="389"/>
    </location>
</feature>
<evidence type="ECO:0000256" key="6">
    <source>
        <dbReference type="RuleBase" id="RU003945"/>
    </source>
</evidence>
<dbReference type="STRING" id="3871.A0A1J7HGK4"/>
<dbReference type="GO" id="GO:0005743">
    <property type="term" value="C:mitochondrial inner membrane"/>
    <property type="evidence" value="ECO:0007669"/>
    <property type="project" value="TreeGrafter"/>
</dbReference>